<dbReference type="CDD" id="cd00200">
    <property type="entry name" value="WD40"/>
    <property type="match status" value="1"/>
</dbReference>
<dbReference type="InterPro" id="IPR001680">
    <property type="entry name" value="WD40_rpt"/>
</dbReference>
<dbReference type="InterPro" id="IPR036322">
    <property type="entry name" value="WD40_repeat_dom_sf"/>
</dbReference>
<evidence type="ECO:0000313" key="4">
    <source>
        <dbReference type="EMBL" id="ORY42818.1"/>
    </source>
</evidence>
<reference evidence="4 5" key="1">
    <citation type="submission" date="2016-07" db="EMBL/GenBank/DDBJ databases">
        <title>Pervasive Adenine N6-methylation of Active Genes in Fungi.</title>
        <authorList>
            <consortium name="DOE Joint Genome Institute"/>
            <person name="Mondo S.J."/>
            <person name="Dannebaum R.O."/>
            <person name="Kuo R.C."/>
            <person name="Labutti K."/>
            <person name="Haridas S."/>
            <person name="Kuo A."/>
            <person name="Salamov A."/>
            <person name="Ahrendt S.R."/>
            <person name="Lipzen A."/>
            <person name="Sullivan W."/>
            <person name="Andreopoulos W.B."/>
            <person name="Clum A."/>
            <person name="Lindquist E."/>
            <person name="Daum C."/>
            <person name="Ramamoorthy G.K."/>
            <person name="Gryganskyi A."/>
            <person name="Culley D."/>
            <person name="Magnuson J.K."/>
            <person name="James T.Y."/>
            <person name="O'Malley M.A."/>
            <person name="Stajich J.E."/>
            <person name="Spatafora J.W."/>
            <person name="Visel A."/>
            <person name="Grigoriev I.V."/>
        </authorList>
    </citation>
    <scope>NUCLEOTIDE SEQUENCE [LARGE SCALE GENOMIC DNA]</scope>
    <source>
        <strain evidence="4 5">JEL800</strain>
    </source>
</reference>
<evidence type="ECO:0000256" key="2">
    <source>
        <dbReference type="ARBA" id="ARBA00022737"/>
    </source>
</evidence>
<accession>A0A1Y2C708</accession>
<dbReference type="InterPro" id="IPR015943">
    <property type="entry name" value="WD40/YVTN_repeat-like_dom_sf"/>
</dbReference>
<feature type="repeat" description="WD" evidence="3">
    <location>
        <begin position="226"/>
        <end position="265"/>
    </location>
</feature>
<dbReference type="PROSITE" id="PS00678">
    <property type="entry name" value="WD_REPEATS_1"/>
    <property type="match status" value="1"/>
</dbReference>
<dbReference type="OrthoDB" id="538223at2759"/>
<dbReference type="InterPro" id="IPR019775">
    <property type="entry name" value="WD40_repeat_CS"/>
</dbReference>
<dbReference type="InterPro" id="IPR020472">
    <property type="entry name" value="WD40_PAC1"/>
</dbReference>
<dbReference type="Gene3D" id="2.130.10.10">
    <property type="entry name" value="YVTN repeat-like/Quinoprotein amine dehydrogenase"/>
    <property type="match status" value="2"/>
</dbReference>
<gene>
    <name evidence="4" type="ORF">BCR33DRAFT_718027</name>
</gene>
<dbReference type="PROSITE" id="PS50082">
    <property type="entry name" value="WD_REPEATS_2"/>
    <property type="match status" value="4"/>
</dbReference>
<dbReference type="SUPFAM" id="SSF50978">
    <property type="entry name" value="WD40 repeat-like"/>
    <property type="match status" value="1"/>
</dbReference>
<dbReference type="Pfam" id="PF00400">
    <property type="entry name" value="WD40"/>
    <property type="match status" value="6"/>
</dbReference>
<dbReference type="PROSITE" id="PS50294">
    <property type="entry name" value="WD_REPEATS_REGION"/>
    <property type="match status" value="2"/>
</dbReference>
<feature type="repeat" description="WD" evidence="3">
    <location>
        <begin position="146"/>
        <end position="185"/>
    </location>
</feature>
<evidence type="ECO:0000313" key="5">
    <source>
        <dbReference type="Proteomes" id="UP000193642"/>
    </source>
</evidence>
<sequence length="358" mass="39848">MNPDADSCLGLCRFHDGTVYSLDVFSPEEYNINVDTGYRGYRKRGGRVEPEEQDPSSRGIILVTGSHDQTISMASIQRVHSKEDGYTVKATKTATLSGHTSDVYALEVLPEIYTADGTTRVGHLLSAGDYTLRTWDLEKKTLRSTFSGHTGYIACIKIRGKRAFSGSWDTTIRSWNLETGKAMHVFKGHTNIVNCLDVTNTDLFSGSWDQTIIQWSRSTGDPVQSFRGHTDGVQCLQVFEDNLYSGSMDKTIRVWSIATGKLIRTMKGHMAGIECLHVVDGVCFTGSYDKTVRCFNVDTGECIRLFEGHTDGIYCIKYYDGLLFSGSGDKSVRVWDASFLQIAAKKSIFWCCSLDTTK</sequence>
<feature type="repeat" description="WD" evidence="3">
    <location>
        <begin position="186"/>
        <end position="225"/>
    </location>
</feature>
<keyword evidence="5" id="KW-1185">Reference proteome</keyword>
<dbReference type="PANTHER" id="PTHR19848">
    <property type="entry name" value="WD40 REPEAT PROTEIN"/>
    <property type="match status" value="1"/>
</dbReference>
<organism evidence="4 5">
    <name type="scientific">Rhizoclosmatium globosum</name>
    <dbReference type="NCBI Taxonomy" id="329046"/>
    <lineage>
        <taxon>Eukaryota</taxon>
        <taxon>Fungi</taxon>
        <taxon>Fungi incertae sedis</taxon>
        <taxon>Chytridiomycota</taxon>
        <taxon>Chytridiomycota incertae sedis</taxon>
        <taxon>Chytridiomycetes</taxon>
        <taxon>Chytridiales</taxon>
        <taxon>Chytriomycetaceae</taxon>
        <taxon>Rhizoclosmatium</taxon>
    </lineage>
</organism>
<evidence type="ECO:0000256" key="3">
    <source>
        <dbReference type="PROSITE-ProRule" id="PRU00221"/>
    </source>
</evidence>
<dbReference type="Proteomes" id="UP000193642">
    <property type="component" value="Unassembled WGS sequence"/>
</dbReference>
<protein>
    <submittedName>
        <fullName evidence="4">WD40 repeat-like protein</fullName>
    </submittedName>
</protein>
<proteinExistence type="predicted"/>
<name>A0A1Y2C708_9FUNG</name>
<dbReference type="SMART" id="SM00320">
    <property type="entry name" value="WD40"/>
    <property type="match status" value="7"/>
</dbReference>
<dbReference type="EMBL" id="MCGO01000027">
    <property type="protein sequence ID" value="ORY42818.1"/>
    <property type="molecule type" value="Genomic_DNA"/>
</dbReference>
<comment type="caution">
    <text evidence="4">The sequence shown here is derived from an EMBL/GenBank/DDBJ whole genome shotgun (WGS) entry which is preliminary data.</text>
</comment>
<dbReference type="STRING" id="329046.A0A1Y2C708"/>
<keyword evidence="1 3" id="KW-0853">WD repeat</keyword>
<evidence type="ECO:0000256" key="1">
    <source>
        <dbReference type="ARBA" id="ARBA00022574"/>
    </source>
</evidence>
<keyword evidence="2" id="KW-0677">Repeat</keyword>
<dbReference type="PANTHER" id="PTHR19848:SF8">
    <property type="entry name" value="F-BOX AND WD REPEAT DOMAIN CONTAINING 7"/>
    <property type="match status" value="1"/>
</dbReference>
<dbReference type="AlphaFoldDB" id="A0A1Y2C708"/>
<dbReference type="PRINTS" id="PR00320">
    <property type="entry name" value="GPROTEINBRPT"/>
</dbReference>
<feature type="repeat" description="WD" evidence="3">
    <location>
        <begin position="306"/>
        <end position="336"/>
    </location>
</feature>